<gene>
    <name evidence="1" type="ORF">ACCO45_006482</name>
</gene>
<accession>A0ACC4DPL4</accession>
<evidence type="ECO:0000313" key="2">
    <source>
        <dbReference type="Proteomes" id="UP001638806"/>
    </source>
</evidence>
<dbReference type="Proteomes" id="UP001638806">
    <property type="component" value="Unassembled WGS sequence"/>
</dbReference>
<name>A0ACC4DPL4_PURLI</name>
<keyword evidence="2" id="KW-1185">Reference proteome</keyword>
<dbReference type="EMBL" id="JBGNUJ010000006">
    <property type="protein sequence ID" value="KAL3958320.1"/>
    <property type="molecule type" value="Genomic_DNA"/>
</dbReference>
<organism evidence="1 2">
    <name type="scientific">Purpureocillium lilacinum</name>
    <name type="common">Paecilomyces lilacinus</name>
    <dbReference type="NCBI Taxonomy" id="33203"/>
    <lineage>
        <taxon>Eukaryota</taxon>
        <taxon>Fungi</taxon>
        <taxon>Dikarya</taxon>
        <taxon>Ascomycota</taxon>
        <taxon>Pezizomycotina</taxon>
        <taxon>Sordariomycetes</taxon>
        <taxon>Hypocreomycetidae</taxon>
        <taxon>Hypocreales</taxon>
        <taxon>Ophiocordycipitaceae</taxon>
        <taxon>Purpureocillium</taxon>
    </lineage>
</organism>
<protein>
    <submittedName>
        <fullName evidence="1">Uncharacterized protein</fullName>
    </submittedName>
</protein>
<proteinExistence type="predicted"/>
<evidence type="ECO:0000313" key="1">
    <source>
        <dbReference type="EMBL" id="KAL3958320.1"/>
    </source>
</evidence>
<reference evidence="1" key="1">
    <citation type="submission" date="2024-12" db="EMBL/GenBank/DDBJ databases">
        <title>Comparative genomics and development of molecular markers within Purpureocillium lilacinum and among Purpureocillium species.</title>
        <authorList>
            <person name="Yeh Z.-Y."/>
            <person name="Ni N.-T."/>
            <person name="Lo P.-H."/>
            <person name="Mushyakhwo K."/>
            <person name="Lin C.-F."/>
            <person name="Nai Y.-S."/>
        </authorList>
    </citation>
    <scope>NUCLEOTIDE SEQUENCE</scope>
    <source>
        <strain evidence="1">NCHU-NPUST-175</strain>
    </source>
</reference>
<sequence>MWWAGARFVGLHALMRPDYSIGPTGQDLRPVIGSRKHSRDAVPPGAAGAQRLTASWRTWVQRRSAGSAAVRQTAQVPVTEDGQLLPQAPGSDCQVATMPNLKAKRDAQVAQVESALKNCAAELVERALAHFKENPAPKSTPRGLRDILGSSVVAHDDLWTTEDEERLQNDCASREDAFAAVQGSAQLLTAWKSCIQSMRCSPLAIISPRHSLFVHQEATRARGQNLATTDGLLWPQSLYTELVTLVSSPIWLGEPLALSAAIQFAVICRTDERRPWRMPCVTSCQGMEALKRRAMRPLDVSPSDTLEEVSVNVEEAGNGLSVMFQLLRSIGESVTSGSALGRAEDRSRSAAPVVLPTSVSEALAKLGRASCPPSSAELVDFHRRSWLHERRLATRDSRQRQRDSAGSRRLGESRGSQDEPREFSSDRSDNGQLQPMLGQPRCHWEIDELSSVSNSDIFLDNLDESEDVHQDGAQRDEEEDGALTRRAETGRGDEVGAAQTHRDRTKRGRAVSEEPDASPTRRRQAKRSRRNSSVKNGSASVPSPNVRSDAEPARGLGREAARELARRPGPCGPKQRPLPGLGPNKSLEEQIRELEERHNAAPSVPVAWRTPQEERGVLFDDGGPKDRRPNKPGVATYKVPNALSVTKPSRLASEQEVQRNKVVDWFLNET</sequence>
<comment type="caution">
    <text evidence="1">The sequence shown here is derived from an EMBL/GenBank/DDBJ whole genome shotgun (WGS) entry which is preliminary data.</text>
</comment>